<dbReference type="OrthoDB" id="248923at2759"/>
<dbReference type="EMBL" id="ABEU02000004">
    <property type="protein sequence ID" value="PNR55135.1"/>
    <property type="molecule type" value="Genomic_DNA"/>
</dbReference>
<evidence type="ECO:0000313" key="7">
    <source>
        <dbReference type="Proteomes" id="UP000006727"/>
    </source>
</evidence>
<dbReference type="GO" id="GO:0005524">
    <property type="term" value="F:ATP binding"/>
    <property type="evidence" value="ECO:0007669"/>
    <property type="project" value="UniProtKB-UniRule"/>
</dbReference>
<dbReference type="PANTHER" id="PTHR48014">
    <property type="entry name" value="SERINE/THREONINE-PROTEIN KINASE FRAY2"/>
    <property type="match status" value="1"/>
</dbReference>
<dbReference type="InterPro" id="IPR047173">
    <property type="entry name" value="STRAD_A/B-like"/>
</dbReference>
<name>A0A2K1KMY1_PHYPA</name>
<proteinExistence type="inferred from homology"/>
<dbReference type="Gene3D" id="1.10.510.10">
    <property type="entry name" value="Transferase(Phosphotransferase) domain 1"/>
    <property type="match status" value="1"/>
</dbReference>
<feature type="region of interest" description="Disordered" evidence="3">
    <location>
        <begin position="362"/>
        <end position="495"/>
    </location>
</feature>
<feature type="binding site" evidence="2">
    <location>
        <position position="48"/>
    </location>
    <ligand>
        <name>ATP</name>
        <dbReference type="ChEBI" id="CHEBI:30616"/>
    </ligand>
</feature>
<dbReference type="GO" id="GO:0004672">
    <property type="term" value="F:protein kinase activity"/>
    <property type="evidence" value="ECO:0007669"/>
    <property type="project" value="InterPro"/>
</dbReference>
<organism evidence="5">
    <name type="scientific">Physcomitrium patens</name>
    <name type="common">Spreading-leaved earth moss</name>
    <name type="synonym">Physcomitrella patens</name>
    <dbReference type="NCBI Taxonomy" id="3218"/>
    <lineage>
        <taxon>Eukaryota</taxon>
        <taxon>Viridiplantae</taxon>
        <taxon>Streptophyta</taxon>
        <taxon>Embryophyta</taxon>
        <taxon>Bryophyta</taxon>
        <taxon>Bryophytina</taxon>
        <taxon>Bryopsida</taxon>
        <taxon>Funariidae</taxon>
        <taxon>Funariales</taxon>
        <taxon>Funariaceae</taxon>
        <taxon>Physcomitrium</taxon>
    </lineage>
</organism>
<feature type="domain" description="Protein kinase" evidence="4">
    <location>
        <begin position="18"/>
        <end position="279"/>
    </location>
</feature>
<dbReference type="GO" id="GO:0043539">
    <property type="term" value="F:protein serine/threonine kinase activator activity"/>
    <property type="evidence" value="ECO:0007669"/>
    <property type="project" value="InterPro"/>
</dbReference>
<dbReference type="Pfam" id="PF00069">
    <property type="entry name" value="Pkinase"/>
    <property type="match status" value="1"/>
</dbReference>
<dbReference type="Gene3D" id="3.30.200.20">
    <property type="entry name" value="Phosphorylase Kinase, domain 1"/>
    <property type="match status" value="1"/>
</dbReference>
<feature type="compositionally biased region" description="Basic and acidic residues" evidence="3">
    <location>
        <begin position="611"/>
        <end position="620"/>
    </location>
</feature>
<dbReference type="RefSeq" id="XP_024374464.1">
    <property type="nucleotide sequence ID" value="XM_024518696.2"/>
</dbReference>
<dbReference type="FunFam" id="1.10.510.10:FF:000208">
    <property type="entry name" value="serine/threonine-protein kinase BLUS1 isoform X1"/>
    <property type="match status" value="1"/>
</dbReference>
<keyword evidence="7" id="KW-1185">Reference proteome</keyword>
<keyword evidence="2" id="KW-0067">ATP-binding</keyword>
<dbReference type="AlphaFoldDB" id="A0A2K1KMY1"/>
<evidence type="ECO:0000256" key="2">
    <source>
        <dbReference type="PROSITE-ProRule" id="PRU10141"/>
    </source>
</evidence>
<dbReference type="EnsemblPlants" id="Pp3c4_10780V3.1">
    <property type="protein sequence ID" value="Pp3c4_10780V3.1"/>
    <property type="gene ID" value="Pp3c4_10780"/>
</dbReference>
<evidence type="ECO:0000256" key="1">
    <source>
        <dbReference type="ARBA" id="ARBA00008874"/>
    </source>
</evidence>
<dbReference type="SUPFAM" id="SSF56112">
    <property type="entry name" value="Protein kinase-like (PK-like)"/>
    <property type="match status" value="1"/>
</dbReference>
<sequence length="628" mass="69889">MEKQSERKGPYPVTATQYQVLEEVGHGLGATVHRAICLPFNEVVAIKKLDLESRNVNVDDIRREAVTMSLTNHPNLVKSYCSFVVDQSVWIVMPFMAGGSCLHIMKAAFPDGFEEPVIATLLKESLKALEYLHRQGHIHRDVKAGNILLDGDGSVKLGDFGVAASMFDKGDRQRSRITVKGTPCWMAPEVIEKTHGYDFKADIWSFGITALELAHGHAPFSKYPPLKVLLMTLQNAPPRLDNERDKKFSKSFKEMISMCLVKEPTKRPSAERLLRHSFFKQARSSDYILRHVLDGLPPLGERVKHLRMLDAAQIAEKKMPFEEQEEKSKTEYKRGVSNWNFNIEDLKAEAALISGDGGYAEAVKEEDDTPKQQTQKGLDDYLPPKNAEPSARDRELRQRGMSAEDLSRCRERAFSGLLPSDERATSDQGPASGFQGVPRPSSGSKEGSEEKSKGPAQKFPIVQRGRFSVTSNDLDLQDPPQGSTRRRSASSQALQLQAPSVASSLSNVSGSSVSLAALLPHLQNALNHAVMQQDTLMNLLNSINASEASSSLRRSSRSSSSHSMTEISSDREKELLHQIAEFQSKISVLVDELQALKLKNMSLERQLNAHHNREKEERIRKQTNIGDG</sequence>
<dbReference type="PANTHER" id="PTHR48014:SF21">
    <property type="entry name" value="SERINE_THREONINE-PROTEIN KINASE FRAY2"/>
    <property type="match status" value="1"/>
</dbReference>
<reference evidence="5 7" key="2">
    <citation type="journal article" date="2018" name="Plant J.">
        <title>The Physcomitrella patens chromosome-scale assembly reveals moss genome structure and evolution.</title>
        <authorList>
            <person name="Lang D."/>
            <person name="Ullrich K.K."/>
            <person name="Murat F."/>
            <person name="Fuchs J."/>
            <person name="Jenkins J."/>
            <person name="Haas F.B."/>
            <person name="Piednoel M."/>
            <person name="Gundlach H."/>
            <person name="Van Bel M."/>
            <person name="Meyberg R."/>
            <person name="Vives C."/>
            <person name="Morata J."/>
            <person name="Symeonidi A."/>
            <person name="Hiss M."/>
            <person name="Muchero W."/>
            <person name="Kamisugi Y."/>
            <person name="Saleh O."/>
            <person name="Blanc G."/>
            <person name="Decker E.L."/>
            <person name="van Gessel N."/>
            <person name="Grimwood J."/>
            <person name="Hayes R.D."/>
            <person name="Graham S.W."/>
            <person name="Gunter L.E."/>
            <person name="McDaniel S.F."/>
            <person name="Hoernstein S.N.W."/>
            <person name="Larsson A."/>
            <person name="Li F.W."/>
            <person name="Perroud P.F."/>
            <person name="Phillips J."/>
            <person name="Ranjan P."/>
            <person name="Rokshar D.S."/>
            <person name="Rothfels C.J."/>
            <person name="Schneider L."/>
            <person name="Shu S."/>
            <person name="Stevenson D.W."/>
            <person name="Thummler F."/>
            <person name="Tillich M."/>
            <person name="Villarreal Aguilar J.C."/>
            <person name="Widiez T."/>
            <person name="Wong G.K."/>
            <person name="Wymore A."/>
            <person name="Zhang Y."/>
            <person name="Zimmer A.D."/>
            <person name="Quatrano R.S."/>
            <person name="Mayer K.F.X."/>
            <person name="Goodstein D."/>
            <person name="Casacuberta J.M."/>
            <person name="Vandepoele K."/>
            <person name="Reski R."/>
            <person name="Cuming A.C."/>
            <person name="Tuskan G.A."/>
            <person name="Maumus F."/>
            <person name="Salse J."/>
            <person name="Schmutz J."/>
            <person name="Rensing S.A."/>
        </authorList>
    </citation>
    <scope>NUCLEOTIDE SEQUENCE [LARGE SCALE GENOMIC DNA]</scope>
    <source>
        <strain evidence="6 7">cv. Gransden 2004</strain>
    </source>
</reference>
<dbReference type="EnsemblPlants" id="Pp3c4_10780V3.2">
    <property type="protein sequence ID" value="Pp3c4_10780V3.2"/>
    <property type="gene ID" value="Pp3c4_10780"/>
</dbReference>
<evidence type="ECO:0000259" key="4">
    <source>
        <dbReference type="PROSITE" id="PS50011"/>
    </source>
</evidence>
<keyword evidence="2" id="KW-0547">Nucleotide-binding</keyword>
<dbReference type="InterPro" id="IPR011009">
    <property type="entry name" value="Kinase-like_dom_sf"/>
</dbReference>
<feature type="region of interest" description="Disordered" evidence="3">
    <location>
        <begin position="549"/>
        <end position="569"/>
    </location>
</feature>
<evidence type="ECO:0000313" key="5">
    <source>
        <dbReference type="EMBL" id="PNR55135.1"/>
    </source>
</evidence>
<dbReference type="PROSITE" id="PS00107">
    <property type="entry name" value="PROTEIN_KINASE_ATP"/>
    <property type="match status" value="1"/>
</dbReference>
<dbReference type="FunFam" id="3.30.200.20:FF:000099">
    <property type="entry name" value="Serine/threonine-protein kinase BLUS1"/>
    <property type="match status" value="1"/>
</dbReference>
<feature type="region of interest" description="Disordered" evidence="3">
    <location>
        <begin position="607"/>
        <end position="628"/>
    </location>
</feature>
<dbReference type="InterPro" id="IPR017441">
    <property type="entry name" value="Protein_kinase_ATP_BS"/>
</dbReference>
<evidence type="ECO:0000313" key="6">
    <source>
        <dbReference type="EnsemblPlants" id="Pp3c4_10780V3.1"/>
    </source>
</evidence>
<dbReference type="InterPro" id="IPR000719">
    <property type="entry name" value="Prot_kinase_dom"/>
</dbReference>
<dbReference type="Proteomes" id="UP000006727">
    <property type="component" value="Chromosome 4"/>
</dbReference>
<gene>
    <name evidence="6" type="primary">LOC112281800</name>
    <name evidence="5" type="ORF">PHYPA_006029</name>
</gene>
<reference evidence="5 7" key="1">
    <citation type="journal article" date="2008" name="Science">
        <title>The Physcomitrella genome reveals evolutionary insights into the conquest of land by plants.</title>
        <authorList>
            <person name="Rensing S."/>
            <person name="Lang D."/>
            <person name="Zimmer A."/>
            <person name="Terry A."/>
            <person name="Salamov A."/>
            <person name="Shapiro H."/>
            <person name="Nishiyama T."/>
            <person name="Perroud P.-F."/>
            <person name="Lindquist E."/>
            <person name="Kamisugi Y."/>
            <person name="Tanahashi T."/>
            <person name="Sakakibara K."/>
            <person name="Fujita T."/>
            <person name="Oishi K."/>
            <person name="Shin-I T."/>
            <person name="Kuroki Y."/>
            <person name="Toyoda A."/>
            <person name="Suzuki Y."/>
            <person name="Hashimoto A."/>
            <person name="Yamaguchi K."/>
            <person name="Sugano A."/>
            <person name="Kohara Y."/>
            <person name="Fujiyama A."/>
            <person name="Anterola A."/>
            <person name="Aoki S."/>
            <person name="Ashton N."/>
            <person name="Barbazuk W.B."/>
            <person name="Barker E."/>
            <person name="Bennetzen J."/>
            <person name="Bezanilla M."/>
            <person name="Blankenship R."/>
            <person name="Cho S.H."/>
            <person name="Dutcher S."/>
            <person name="Estelle M."/>
            <person name="Fawcett J.A."/>
            <person name="Gundlach H."/>
            <person name="Hanada K."/>
            <person name="Heyl A."/>
            <person name="Hicks K.A."/>
            <person name="Hugh J."/>
            <person name="Lohr M."/>
            <person name="Mayer K."/>
            <person name="Melkozernov A."/>
            <person name="Murata T."/>
            <person name="Nelson D."/>
            <person name="Pils B."/>
            <person name="Prigge M."/>
            <person name="Reiss B."/>
            <person name="Renner T."/>
            <person name="Rombauts S."/>
            <person name="Rushton P."/>
            <person name="Sanderfoot A."/>
            <person name="Schween G."/>
            <person name="Shiu S.-H."/>
            <person name="Stueber K."/>
            <person name="Theodoulou F.L."/>
            <person name="Tu H."/>
            <person name="Van de Peer Y."/>
            <person name="Verrier P.J."/>
            <person name="Waters E."/>
            <person name="Wood A."/>
            <person name="Yang L."/>
            <person name="Cove D."/>
            <person name="Cuming A."/>
            <person name="Hasebe M."/>
            <person name="Lucas S."/>
            <person name="Mishler D.B."/>
            <person name="Reski R."/>
            <person name="Grigoriev I."/>
            <person name="Quatrano R.S."/>
            <person name="Boore J.L."/>
        </authorList>
    </citation>
    <scope>NUCLEOTIDE SEQUENCE [LARGE SCALE GENOMIC DNA]</scope>
    <source>
        <strain evidence="6 7">cv. Gransden 2004</strain>
    </source>
</reference>
<dbReference type="Gramene" id="Pp3c4_10780V3.1">
    <property type="protein sequence ID" value="Pp3c4_10780V3.1"/>
    <property type="gene ID" value="Pp3c4_10780"/>
</dbReference>
<comment type="similarity">
    <text evidence="1">Belongs to the protein kinase superfamily. STE Ser/Thr protein kinase family. STE20 subfamily.</text>
</comment>
<dbReference type="STRING" id="3218.A0A2K1KMY1"/>
<dbReference type="SMART" id="SM00220">
    <property type="entry name" value="S_TKc"/>
    <property type="match status" value="1"/>
</dbReference>
<feature type="compositionally biased region" description="Low complexity" evidence="3">
    <location>
        <begin position="549"/>
        <end position="567"/>
    </location>
</feature>
<reference evidence="6" key="3">
    <citation type="submission" date="2020-12" db="UniProtKB">
        <authorList>
            <consortium name="EnsemblPlants"/>
        </authorList>
    </citation>
    <scope>IDENTIFICATION</scope>
</reference>
<dbReference type="PROSITE" id="PS50011">
    <property type="entry name" value="PROTEIN_KINASE_DOM"/>
    <property type="match status" value="1"/>
</dbReference>
<dbReference type="PaxDb" id="3218-PP1S227_24V6.1"/>
<accession>A0A2K1KMY1</accession>
<protein>
    <recommendedName>
        <fullName evidence="4">Protein kinase domain-containing protein</fullName>
    </recommendedName>
</protein>
<dbReference type="CDD" id="cd06610">
    <property type="entry name" value="STKc_OSR1_SPAK"/>
    <property type="match status" value="1"/>
</dbReference>
<dbReference type="GeneID" id="112281800"/>
<dbReference type="Gramene" id="Pp3c4_10780V3.2">
    <property type="protein sequence ID" value="Pp3c4_10780V3.2"/>
    <property type="gene ID" value="Pp3c4_10780"/>
</dbReference>
<evidence type="ECO:0000256" key="3">
    <source>
        <dbReference type="SAM" id="MobiDB-lite"/>
    </source>
</evidence>